<dbReference type="SUPFAM" id="SSF52047">
    <property type="entry name" value="RNI-like"/>
    <property type="match status" value="1"/>
</dbReference>
<dbReference type="OrthoDB" id="10332052at2759"/>
<dbReference type="EMBL" id="BHVY01000009">
    <property type="protein sequence ID" value="GIJ91857.1"/>
    <property type="molecule type" value="Genomic_DNA"/>
</dbReference>
<evidence type="ECO:0000313" key="1">
    <source>
        <dbReference type="EMBL" id="GIJ91857.1"/>
    </source>
</evidence>
<protein>
    <submittedName>
        <fullName evidence="1">Uncharacterized protein</fullName>
    </submittedName>
</protein>
<dbReference type="GeneID" id="67009442"/>
<evidence type="ECO:0000313" key="2">
    <source>
        <dbReference type="Proteomes" id="UP001043456"/>
    </source>
</evidence>
<gene>
    <name evidence="1" type="ORF">Asppvi_010832</name>
</gene>
<keyword evidence="2" id="KW-1185">Reference proteome</keyword>
<dbReference type="Proteomes" id="UP001043456">
    <property type="component" value="Unassembled WGS sequence"/>
</dbReference>
<proteinExistence type="predicted"/>
<dbReference type="AlphaFoldDB" id="A0A9P3BIQ0"/>
<dbReference type="RefSeq" id="XP_043162603.1">
    <property type="nucleotide sequence ID" value="XM_043306668.1"/>
</dbReference>
<reference evidence="1 2" key="1">
    <citation type="submission" date="2018-10" db="EMBL/GenBank/DDBJ databases">
        <title>Pan-genome distribution and transcriptional activeness of fungal secondary metabolism genes in Aspergillus section Fumigati.</title>
        <authorList>
            <person name="Takahashi H."/>
            <person name="Umemura M."/>
            <person name="Ninomiya A."/>
            <person name="Kusuya Y."/>
            <person name="Urayama S."/>
            <person name="Shimizu M."/>
            <person name="Watanabe A."/>
            <person name="Kamei K."/>
            <person name="Yaguchi T."/>
            <person name="Hagiwara D."/>
        </authorList>
    </citation>
    <scope>NUCLEOTIDE SEQUENCE [LARGE SCALE GENOMIC DNA]</scope>
    <source>
        <strain evidence="1 2">IFM 55266</strain>
    </source>
</reference>
<comment type="caution">
    <text evidence="1">The sequence shown here is derived from an EMBL/GenBank/DDBJ whole genome shotgun (WGS) entry which is preliminary data.</text>
</comment>
<accession>A0A9P3BIQ0</accession>
<dbReference type="InterPro" id="IPR032675">
    <property type="entry name" value="LRR_dom_sf"/>
</dbReference>
<dbReference type="Gene3D" id="3.80.10.10">
    <property type="entry name" value="Ribonuclease Inhibitor"/>
    <property type="match status" value="1"/>
</dbReference>
<organism evidence="1 2">
    <name type="scientific">Aspergillus pseudoviridinutans</name>
    <dbReference type="NCBI Taxonomy" id="1517512"/>
    <lineage>
        <taxon>Eukaryota</taxon>
        <taxon>Fungi</taxon>
        <taxon>Dikarya</taxon>
        <taxon>Ascomycota</taxon>
        <taxon>Pezizomycotina</taxon>
        <taxon>Eurotiomycetes</taxon>
        <taxon>Eurotiomycetidae</taxon>
        <taxon>Eurotiales</taxon>
        <taxon>Aspergillaceae</taxon>
        <taxon>Aspergillus</taxon>
        <taxon>Aspergillus subgen. Fumigati</taxon>
    </lineage>
</organism>
<sequence length="314" mass="36000">MKHFRYAKGFNAILSRRMEAIDRLTVSSIGNFLDNESLHQILQRVADLPALQELKVWCSQPVAWRHDWNFQNLRYLAIKGFGCERGTLNLPSFPTLLDLRISFGEANELPDPMEFRAFVDLSRLPCLTSLEIKGVIDAKIDDRLTFRGVTKSLRRFTAKYMNGWTFWDAWKCMNGSLEEIRLQTSRESGRPSTELNFPRLKTLELENSLDCLPLRNIGLPVLTQIDLKLGPGDFYDLQHHLSSSISVLQKLPISLNLMHDEICFDNYWPTLLDSQDLETLAQLISLSNVRLGEDGNTILDMLSSWIVNSELPDL</sequence>
<name>A0A9P3BIQ0_9EURO</name>